<sequence>MYKIIHIINPVKVGDSSDLKVAQPVTFESLRIAKSNVKKVEIFQLTAQYEEDKAIIPDHFIQTKNLRRSVIDIGNKDLNRKLPLIKDILKRAFKVAGKNDFIIYTNVDIAVQPGFYNWIIERISEGVDAMIINRRTISDLHTEVKDLPKMYAEKGEKHPGYDCFVFQKKLGKKMMFGNICVGAVYIGLVFFLQMKLLARNFMEYGDEHLTFHIGNDQVWRSENNNVYAEHNKLEFEKISNRLRKRHKDFQAVLRSAFPNR</sequence>
<evidence type="ECO:0000313" key="3">
    <source>
        <dbReference type="Proteomes" id="UP000238442"/>
    </source>
</evidence>
<evidence type="ECO:0008006" key="4">
    <source>
        <dbReference type="Google" id="ProtNLM"/>
    </source>
</evidence>
<proteinExistence type="predicted"/>
<dbReference type="EMBL" id="CP027062">
    <property type="protein sequence ID" value="AVI51425.1"/>
    <property type="molecule type" value="Genomic_DNA"/>
</dbReference>
<feature type="transmembrane region" description="Helical" evidence="1">
    <location>
        <begin position="174"/>
        <end position="192"/>
    </location>
</feature>
<dbReference type="OrthoDB" id="1437280at2"/>
<keyword evidence="1" id="KW-0812">Transmembrane</keyword>
<dbReference type="KEGG" id="aue:C5O00_09670"/>
<reference evidence="2 3" key="1">
    <citation type="submission" date="2018-02" db="EMBL/GenBank/DDBJ databases">
        <title>Genomic analysis of the strain RR4-38 isolated from a seawater recirculating aquaculture system.</title>
        <authorList>
            <person name="Kim Y.-S."/>
            <person name="Jang Y.H."/>
            <person name="Kim K.-H."/>
        </authorList>
    </citation>
    <scope>NUCLEOTIDE SEQUENCE [LARGE SCALE GENOMIC DNA]</scope>
    <source>
        <strain evidence="2 3">RR4-38</strain>
    </source>
</reference>
<keyword evidence="3" id="KW-1185">Reference proteome</keyword>
<evidence type="ECO:0000256" key="1">
    <source>
        <dbReference type="SAM" id="Phobius"/>
    </source>
</evidence>
<dbReference type="Proteomes" id="UP000238442">
    <property type="component" value="Chromosome"/>
</dbReference>
<organism evidence="2 3">
    <name type="scientific">Pukyongia salina</name>
    <dbReference type="NCBI Taxonomy" id="2094025"/>
    <lineage>
        <taxon>Bacteria</taxon>
        <taxon>Pseudomonadati</taxon>
        <taxon>Bacteroidota</taxon>
        <taxon>Flavobacteriia</taxon>
        <taxon>Flavobacteriales</taxon>
        <taxon>Flavobacteriaceae</taxon>
        <taxon>Pukyongia</taxon>
    </lineage>
</organism>
<name>A0A2S0HXT0_9FLAO</name>
<evidence type="ECO:0000313" key="2">
    <source>
        <dbReference type="EMBL" id="AVI51425.1"/>
    </source>
</evidence>
<dbReference type="RefSeq" id="WP_105216665.1">
    <property type="nucleotide sequence ID" value="NZ_CP027062.1"/>
</dbReference>
<keyword evidence="1" id="KW-0472">Membrane</keyword>
<gene>
    <name evidence="2" type="ORF">C5O00_09670</name>
</gene>
<dbReference type="AlphaFoldDB" id="A0A2S0HXT0"/>
<keyword evidence="1" id="KW-1133">Transmembrane helix</keyword>
<accession>A0A2S0HXT0</accession>
<protein>
    <recommendedName>
        <fullName evidence="4">Glycosyltransferase</fullName>
    </recommendedName>
</protein>